<protein>
    <submittedName>
        <fullName evidence="2">Mediator complex subunit 15</fullName>
    </submittedName>
</protein>
<keyword evidence="1" id="KW-1185">Reference proteome</keyword>
<organism evidence="1 2">
    <name type="scientific">Panagrolaimus superbus</name>
    <dbReference type="NCBI Taxonomy" id="310955"/>
    <lineage>
        <taxon>Eukaryota</taxon>
        <taxon>Metazoa</taxon>
        <taxon>Ecdysozoa</taxon>
        <taxon>Nematoda</taxon>
        <taxon>Chromadorea</taxon>
        <taxon>Rhabditida</taxon>
        <taxon>Tylenchina</taxon>
        <taxon>Panagrolaimomorpha</taxon>
        <taxon>Panagrolaimoidea</taxon>
        <taxon>Panagrolaimidae</taxon>
        <taxon>Panagrolaimus</taxon>
    </lineage>
</organism>
<dbReference type="Proteomes" id="UP000887577">
    <property type="component" value="Unplaced"/>
</dbReference>
<accession>A0A914Z2E0</accession>
<name>A0A914Z2E0_9BILA</name>
<dbReference type="WBParaSite" id="PSU_v2.g6878.t1">
    <property type="protein sequence ID" value="PSU_v2.g6878.t1"/>
    <property type="gene ID" value="PSU_v2.g6878"/>
</dbReference>
<dbReference type="AlphaFoldDB" id="A0A914Z2E0"/>
<evidence type="ECO:0000313" key="1">
    <source>
        <dbReference type="Proteomes" id="UP000887577"/>
    </source>
</evidence>
<sequence>MIRRLQPTIPALRAKLNHLPPTDVNISRIEYALNVIRFEKAATLDNLRQVETYVTKYINDPNMMYPHQSKPMHSMEPLGQPNYSMPQSNMPMHQQQMTPQPMQWSNQGWIDDKAQLQQQQQNQQAPQQLYMSQRSQPYGIPPQTKGSVQTTQNMHYRPDSQQPPYQNSQFPPMYAPVSMQNQTMPMQTNTYASVQHRPQSQPPQMLHTSSNQMIMPPSSQSIYGNDLMSSDPMHTSFDDIYMPMSDLSSDVNMRTNSVTNELPNSIPGDGINSMMQQQSMSGISPNAIGEQAYSEIINVEDRFHFSLASDPSVPNGPLLKCKLRRDLQLPPVFLIIPKGYPQTPVGFHRVELDIGKI</sequence>
<evidence type="ECO:0000313" key="2">
    <source>
        <dbReference type="WBParaSite" id="PSU_v2.g6878.t1"/>
    </source>
</evidence>
<proteinExistence type="predicted"/>
<reference evidence="2" key="1">
    <citation type="submission" date="2022-11" db="UniProtKB">
        <authorList>
            <consortium name="WormBaseParasite"/>
        </authorList>
    </citation>
    <scope>IDENTIFICATION</scope>
</reference>